<name>Q2NDK7_ERYLH</name>
<evidence type="ECO:0000313" key="3">
    <source>
        <dbReference type="Proteomes" id="UP000008808"/>
    </source>
</evidence>
<feature type="region of interest" description="Disordered" evidence="1">
    <location>
        <begin position="1"/>
        <end position="39"/>
    </location>
</feature>
<accession>Q2NDK7</accession>
<gene>
    <name evidence="2" type="ordered locus">ELI_00710</name>
</gene>
<keyword evidence="3" id="KW-1185">Reference proteome</keyword>
<evidence type="ECO:0000256" key="1">
    <source>
        <dbReference type="SAM" id="MobiDB-lite"/>
    </source>
</evidence>
<sequence>MEWQKGTKKQKHRKSERLSNQVVAKAQQYPAAGSPIVSN</sequence>
<organism evidence="2 3">
    <name type="scientific">Erythrobacter litoralis (strain HTCC2594)</name>
    <dbReference type="NCBI Taxonomy" id="314225"/>
    <lineage>
        <taxon>Bacteria</taxon>
        <taxon>Pseudomonadati</taxon>
        <taxon>Pseudomonadota</taxon>
        <taxon>Alphaproteobacteria</taxon>
        <taxon>Sphingomonadales</taxon>
        <taxon>Erythrobacteraceae</taxon>
        <taxon>Erythrobacter/Porphyrobacter group</taxon>
        <taxon>Erythrobacter</taxon>
    </lineage>
</organism>
<dbReference type="AlphaFoldDB" id="Q2NDK7"/>
<dbReference type="KEGG" id="eli:ELI_00710"/>
<dbReference type="Proteomes" id="UP000008808">
    <property type="component" value="Chromosome"/>
</dbReference>
<dbReference type="EMBL" id="CP000157">
    <property type="protein sequence ID" value="ABC62234.1"/>
    <property type="molecule type" value="Genomic_DNA"/>
</dbReference>
<dbReference type="HOGENOM" id="CLU_3309451_0_0_5"/>
<proteinExistence type="predicted"/>
<reference evidence="3" key="1">
    <citation type="journal article" date="2009" name="J. Bacteriol.">
        <title>Complete genome sequence of Erythrobacter litoralis HTCC2594.</title>
        <authorList>
            <person name="Oh H.M."/>
            <person name="Giovannoni S.J."/>
            <person name="Ferriera S."/>
            <person name="Johnson J."/>
            <person name="Cho J.C."/>
        </authorList>
    </citation>
    <scope>NUCLEOTIDE SEQUENCE [LARGE SCALE GENOMIC DNA]</scope>
    <source>
        <strain evidence="3">HTCC2594</strain>
    </source>
</reference>
<dbReference type="STRING" id="314225.ELI_00710"/>
<feature type="compositionally biased region" description="Basic residues" evidence="1">
    <location>
        <begin position="1"/>
        <end position="15"/>
    </location>
</feature>
<protein>
    <submittedName>
        <fullName evidence="2">Uncharacterized protein</fullName>
    </submittedName>
</protein>
<evidence type="ECO:0000313" key="2">
    <source>
        <dbReference type="EMBL" id="ABC62234.1"/>
    </source>
</evidence>